<dbReference type="RefSeq" id="WP_380075563.1">
    <property type="nucleotide sequence ID" value="NZ_JBHRZF010000011.1"/>
</dbReference>
<evidence type="ECO:0000313" key="2">
    <source>
        <dbReference type="Proteomes" id="UP001595748"/>
    </source>
</evidence>
<proteinExistence type="predicted"/>
<comment type="caution">
    <text evidence="1">The sequence shown here is derived from an EMBL/GenBank/DDBJ whole genome shotgun (WGS) entry which is preliminary data.</text>
</comment>
<keyword evidence="2" id="KW-1185">Reference proteome</keyword>
<organism evidence="1 2">
    <name type="scientific">Deinococcus antarcticus</name>
    <dbReference type="NCBI Taxonomy" id="1298767"/>
    <lineage>
        <taxon>Bacteria</taxon>
        <taxon>Thermotogati</taxon>
        <taxon>Deinococcota</taxon>
        <taxon>Deinococci</taxon>
        <taxon>Deinococcales</taxon>
        <taxon>Deinococcaceae</taxon>
        <taxon>Deinococcus</taxon>
    </lineage>
</organism>
<dbReference type="EMBL" id="JBHRZF010000011">
    <property type="protein sequence ID" value="MFC3859397.1"/>
    <property type="molecule type" value="Genomic_DNA"/>
</dbReference>
<dbReference type="Proteomes" id="UP001595748">
    <property type="component" value="Unassembled WGS sequence"/>
</dbReference>
<gene>
    <name evidence="1" type="ORF">ACFOPQ_01230</name>
</gene>
<name>A0ABV8A5A8_9DEIO</name>
<evidence type="ECO:0000313" key="1">
    <source>
        <dbReference type="EMBL" id="MFC3859397.1"/>
    </source>
</evidence>
<protein>
    <submittedName>
        <fullName evidence="1">Uncharacterized protein</fullName>
    </submittedName>
</protein>
<reference evidence="2" key="1">
    <citation type="journal article" date="2019" name="Int. J. Syst. Evol. Microbiol.">
        <title>The Global Catalogue of Microorganisms (GCM) 10K type strain sequencing project: providing services to taxonomists for standard genome sequencing and annotation.</title>
        <authorList>
            <consortium name="The Broad Institute Genomics Platform"/>
            <consortium name="The Broad Institute Genome Sequencing Center for Infectious Disease"/>
            <person name="Wu L."/>
            <person name="Ma J."/>
        </authorList>
    </citation>
    <scope>NUCLEOTIDE SEQUENCE [LARGE SCALE GENOMIC DNA]</scope>
    <source>
        <strain evidence="2">CCTCC AB 2013263</strain>
    </source>
</reference>
<sequence length="338" mass="35681">MTNPPVFTGWEAVAALHKNGFFAWEPQDAPGVFKEPTHILRETGGGEMLPTEEGIVPKFFAGTQMRPFSQPGTSEYLSRTVNVELDGVTLALGLRCMYGEPVAGVDPAPDVITPYSNRQWSQFLPARAICGYWYVPTIGHVKFTDGQLYQIQGTVPEGNELITAQFGFHAGLAGFFSAAAGGYVAPAIAFPDFEGAFTPADASLRFDGQPLGFEGGLTFTFNRPIDAGGRSGGRVVSFKPGSGYLDATVSTTLTGGRPDLVQVARAKPRQLKPLELRLVQGDVAAGGVSIVTKFPTAEITSASAPISDGAVTTGIEFAAVIPNPAAKAFNIELNGAYS</sequence>
<accession>A0ABV8A5A8</accession>